<proteinExistence type="predicted"/>
<organism evidence="2 3">
    <name type="scientific">Dothistroma septosporum (strain NZE10 / CBS 128990)</name>
    <name type="common">Red band needle blight fungus</name>
    <name type="synonym">Mycosphaerella pini</name>
    <dbReference type="NCBI Taxonomy" id="675120"/>
    <lineage>
        <taxon>Eukaryota</taxon>
        <taxon>Fungi</taxon>
        <taxon>Dikarya</taxon>
        <taxon>Ascomycota</taxon>
        <taxon>Pezizomycotina</taxon>
        <taxon>Dothideomycetes</taxon>
        <taxon>Dothideomycetidae</taxon>
        <taxon>Mycosphaerellales</taxon>
        <taxon>Mycosphaerellaceae</taxon>
        <taxon>Dothistroma</taxon>
    </lineage>
</organism>
<reference evidence="2 3" key="2">
    <citation type="journal article" date="2012" name="PLoS Pathog.">
        <title>Diverse lifestyles and strategies of plant pathogenesis encoded in the genomes of eighteen Dothideomycetes fungi.</title>
        <authorList>
            <person name="Ohm R.A."/>
            <person name="Feau N."/>
            <person name="Henrissat B."/>
            <person name="Schoch C.L."/>
            <person name="Horwitz B.A."/>
            <person name="Barry K.W."/>
            <person name="Condon B.J."/>
            <person name="Copeland A.C."/>
            <person name="Dhillon B."/>
            <person name="Glaser F."/>
            <person name="Hesse C.N."/>
            <person name="Kosti I."/>
            <person name="LaButti K."/>
            <person name="Lindquist E.A."/>
            <person name="Lucas S."/>
            <person name="Salamov A.A."/>
            <person name="Bradshaw R.E."/>
            <person name="Ciuffetti L."/>
            <person name="Hamelin R.C."/>
            <person name="Kema G.H.J."/>
            <person name="Lawrence C."/>
            <person name="Scott J.A."/>
            <person name="Spatafora J.W."/>
            <person name="Turgeon B.G."/>
            <person name="de Wit P.J.G.M."/>
            <person name="Zhong S."/>
            <person name="Goodwin S.B."/>
            <person name="Grigoriev I.V."/>
        </authorList>
    </citation>
    <scope>NUCLEOTIDE SEQUENCE [LARGE SCALE GENOMIC DNA]</scope>
    <source>
        <strain evidence="3">NZE10 / CBS 128990</strain>
    </source>
</reference>
<name>N1PER3_DOTSN</name>
<gene>
    <name evidence="2" type="ORF">DOTSEDRAFT_74605</name>
</gene>
<reference evidence="3" key="1">
    <citation type="journal article" date="2012" name="PLoS Genet.">
        <title>The genomes of the fungal plant pathogens Cladosporium fulvum and Dothistroma septosporum reveal adaptation to different hosts and lifestyles but also signatures of common ancestry.</title>
        <authorList>
            <person name="de Wit P.J.G.M."/>
            <person name="van der Burgt A."/>
            <person name="Oekmen B."/>
            <person name="Stergiopoulos I."/>
            <person name="Abd-Elsalam K.A."/>
            <person name="Aerts A.L."/>
            <person name="Bahkali A.H."/>
            <person name="Beenen H.G."/>
            <person name="Chettri P."/>
            <person name="Cox M.P."/>
            <person name="Datema E."/>
            <person name="de Vries R.P."/>
            <person name="Dhillon B."/>
            <person name="Ganley A.R."/>
            <person name="Griffiths S.A."/>
            <person name="Guo Y."/>
            <person name="Hamelin R.C."/>
            <person name="Henrissat B."/>
            <person name="Kabir M.S."/>
            <person name="Jashni M.K."/>
            <person name="Kema G."/>
            <person name="Klaubauf S."/>
            <person name="Lapidus A."/>
            <person name="Levasseur A."/>
            <person name="Lindquist E."/>
            <person name="Mehrabi R."/>
            <person name="Ohm R.A."/>
            <person name="Owen T.J."/>
            <person name="Salamov A."/>
            <person name="Schwelm A."/>
            <person name="Schijlen E."/>
            <person name="Sun H."/>
            <person name="van den Burg H.A."/>
            <person name="van Ham R.C.H.J."/>
            <person name="Zhang S."/>
            <person name="Goodwin S.B."/>
            <person name="Grigoriev I.V."/>
            <person name="Collemare J."/>
            <person name="Bradshaw R.E."/>
        </authorList>
    </citation>
    <scope>NUCLEOTIDE SEQUENCE [LARGE SCALE GENOMIC DNA]</scope>
    <source>
        <strain evidence="3">NZE10 / CBS 128990</strain>
    </source>
</reference>
<keyword evidence="3" id="KW-1185">Reference proteome</keyword>
<protein>
    <submittedName>
        <fullName evidence="2">Uncharacterized protein</fullName>
    </submittedName>
</protein>
<dbReference type="AlphaFoldDB" id="N1PER3"/>
<sequence>MVAAGHISLRFVNQTSRGNSSASRCAGVREQCPVEKRYLPGSQLQSKELNREIRMPTMSNAPCLM</sequence>
<evidence type="ECO:0000256" key="1">
    <source>
        <dbReference type="SAM" id="MobiDB-lite"/>
    </source>
</evidence>
<evidence type="ECO:0000313" key="3">
    <source>
        <dbReference type="Proteomes" id="UP000016933"/>
    </source>
</evidence>
<evidence type="ECO:0000313" key="2">
    <source>
        <dbReference type="EMBL" id="EME39756.1"/>
    </source>
</evidence>
<dbReference type="HOGENOM" id="CLU_2849658_0_0_1"/>
<dbReference type="EMBL" id="KB446544">
    <property type="protein sequence ID" value="EME39756.1"/>
    <property type="molecule type" value="Genomic_DNA"/>
</dbReference>
<accession>N1PER3</accession>
<feature type="region of interest" description="Disordered" evidence="1">
    <location>
        <begin position="43"/>
        <end position="65"/>
    </location>
</feature>
<dbReference type="Proteomes" id="UP000016933">
    <property type="component" value="Unassembled WGS sequence"/>
</dbReference>